<dbReference type="PROSITE" id="PS50158">
    <property type="entry name" value="ZF_CCHC"/>
    <property type="match status" value="1"/>
</dbReference>
<keyword evidence="3" id="KW-0479">Metal-binding</keyword>
<dbReference type="GO" id="GO:0003677">
    <property type="term" value="F:DNA binding"/>
    <property type="evidence" value="ECO:0007669"/>
    <property type="project" value="UniProtKB-KW"/>
</dbReference>
<keyword evidence="1" id="KW-0378">Hydrolase</keyword>
<evidence type="ECO:0000256" key="1">
    <source>
        <dbReference type="ARBA" id="ARBA00022670"/>
    </source>
</evidence>
<evidence type="ECO:0000259" key="4">
    <source>
        <dbReference type="PROSITE" id="PS50158"/>
    </source>
</evidence>
<keyword evidence="3" id="KW-0863">Zinc-finger</keyword>
<name>A0A1S4DQ36_TOBAC</name>
<dbReference type="InterPro" id="IPR001878">
    <property type="entry name" value="Znf_CCHC"/>
</dbReference>
<dbReference type="InterPro" id="IPR041577">
    <property type="entry name" value="RT_RNaseH_2"/>
</dbReference>
<dbReference type="AlphaFoldDB" id="A0A1S4DQ36"/>
<dbReference type="GO" id="GO:0006508">
    <property type="term" value="P:proteolysis"/>
    <property type="evidence" value="ECO:0007669"/>
    <property type="project" value="UniProtKB-KW"/>
</dbReference>
<dbReference type="Gene3D" id="3.10.10.10">
    <property type="entry name" value="HIV Type 1 Reverse Transcriptase, subunit A, domain 1"/>
    <property type="match status" value="1"/>
</dbReference>
<dbReference type="GO" id="GO:0008233">
    <property type="term" value="F:peptidase activity"/>
    <property type="evidence" value="ECO:0007669"/>
    <property type="project" value="UniProtKB-KW"/>
</dbReference>
<feature type="domain" description="CCHC-type" evidence="4">
    <location>
        <begin position="10"/>
        <end position="27"/>
    </location>
</feature>
<dbReference type="SMART" id="SM00343">
    <property type="entry name" value="ZnF_C2HC"/>
    <property type="match status" value="1"/>
</dbReference>
<dbReference type="Pfam" id="PF17919">
    <property type="entry name" value="RT_RNaseH_2"/>
    <property type="match status" value="1"/>
</dbReference>
<dbReference type="PaxDb" id="4097-A0A1S4DQ36"/>
<dbReference type="SUPFAM" id="SSF57756">
    <property type="entry name" value="Retrovirus zinc finger-like domains"/>
    <property type="match status" value="1"/>
</dbReference>
<proteinExistence type="predicted"/>
<dbReference type="InterPro" id="IPR043502">
    <property type="entry name" value="DNA/RNA_pol_sf"/>
</dbReference>
<dbReference type="InterPro" id="IPR036875">
    <property type="entry name" value="Znf_CCHC_sf"/>
</dbReference>
<protein>
    <recommendedName>
        <fullName evidence="4">CCHC-type domain-containing protein</fullName>
    </recommendedName>
</protein>
<dbReference type="KEGG" id="nta:107832238"/>
<organism evidence="5">
    <name type="scientific">Nicotiana tabacum</name>
    <name type="common">Common tobacco</name>
    <dbReference type="NCBI Taxonomy" id="4097"/>
    <lineage>
        <taxon>Eukaryota</taxon>
        <taxon>Viridiplantae</taxon>
        <taxon>Streptophyta</taxon>
        <taxon>Embryophyta</taxon>
        <taxon>Tracheophyta</taxon>
        <taxon>Spermatophyta</taxon>
        <taxon>Magnoliopsida</taxon>
        <taxon>eudicotyledons</taxon>
        <taxon>Gunneridae</taxon>
        <taxon>Pentapetalae</taxon>
        <taxon>asterids</taxon>
        <taxon>lamiids</taxon>
        <taxon>Solanales</taxon>
        <taxon>Solanaceae</taxon>
        <taxon>Nicotianoideae</taxon>
        <taxon>Nicotianeae</taxon>
        <taxon>Nicotiana</taxon>
    </lineage>
</organism>
<accession>A0A1S4DQ36</accession>
<dbReference type="PANTHER" id="PTHR35046">
    <property type="entry name" value="ZINC KNUCKLE (CCHC-TYPE) FAMILY PROTEIN"/>
    <property type="match status" value="1"/>
</dbReference>
<keyword evidence="1" id="KW-0645">Protease</keyword>
<dbReference type="PANTHER" id="PTHR35046:SF26">
    <property type="entry name" value="RNA-DIRECTED DNA POLYMERASE"/>
    <property type="match status" value="1"/>
</dbReference>
<dbReference type="RefSeq" id="XP_016515542.1">
    <property type="nucleotide sequence ID" value="XM_016660056.1"/>
</dbReference>
<evidence type="ECO:0000313" key="5">
    <source>
        <dbReference type="RefSeq" id="XP_016515542.1"/>
    </source>
</evidence>
<dbReference type="SMR" id="A0A1S4DQ36"/>
<dbReference type="GO" id="GO:0008270">
    <property type="term" value="F:zinc ion binding"/>
    <property type="evidence" value="ECO:0007669"/>
    <property type="project" value="UniProtKB-KW"/>
</dbReference>
<gene>
    <name evidence="5" type="primary">LOC107832238</name>
</gene>
<dbReference type="STRING" id="4097.A0A1S4DQ36"/>
<reference evidence="5" key="1">
    <citation type="submission" date="2025-08" db="UniProtKB">
        <authorList>
            <consortium name="RefSeq"/>
        </authorList>
    </citation>
    <scope>IDENTIFICATION</scope>
</reference>
<dbReference type="SUPFAM" id="SSF56672">
    <property type="entry name" value="DNA/RNA polymerases"/>
    <property type="match status" value="1"/>
</dbReference>
<dbReference type="CDD" id="cd09274">
    <property type="entry name" value="RNase_HI_RT_Ty3"/>
    <property type="match status" value="1"/>
</dbReference>
<keyword evidence="2" id="KW-0238">DNA-binding</keyword>
<keyword evidence="3" id="KW-0862">Zinc</keyword>
<evidence type="ECO:0000256" key="2">
    <source>
        <dbReference type="ARBA" id="ARBA00023125"/>
    </source>
</evidence>
<dbReference type="OMA" id="FICESMS"/>
<sequence>MKPQGDITRRRCFKCQGFGHVQDDCPNRKAVMLVDEEDNSNHEDNPLIEEVNEEDEDVYVEPDEGDMLVFQSILNIEHEDEESLQREDLFHTRCTSHGKVCPVIIDGGSCTNVVSKDIVTKFSLETEIYKDHIWCDVVKMDACHLLLGRPWQYDKRAFHDRYCNTYSFIIDGRKIVLTPLHPKELSKRAKTLSDMLMNRSQIIGHINKGEPLYIEISMEDSQDEEHELDTRAKKLLAKFDDMISEDVSLELPPMHDIQYQIDFIPGASFPNKETYMMNPTQQDKLQRQVEELLERGLILESLSPYVIPALLVPKKNGTWRMRVESRAINTITIKYLFPIPSTLVAPITECLKGDMFKWNEEAQKSFELIKKKMTQAPILQLPNFDILFEVECDASGVVVEGVLSKEDKPVAYFSEKLCGSKLKYSTYEKEFYAIVRVLQHWRHYLLPRDFVQYSNHEALTYLSYQQKLNARHAKRVEFLHNFQFVIKHKARNLNQVADALSRRPCLFYMMRTNVYGFDHIKELYEDDLDFGYVWKRCLDGP</sequence>
<evidence type="ECO:0000256" key="3">
    <source>
        <dbReference type="PROSITE-ProRule" id="PRU00047"/>
    </source>
</evidence>
<dbReference type="OrthoDB" id="1194562at2759"/>